<evidence type="ECO:0000313" key="1">
    <source>
        <dbReference type="EMBL" id="KIN04818.1"/>
    </source>
</evidence>
<evidence type="ECO:0000313" key="2">
    <source>
        <dbReference type="Proteomes" id="UP000054321"/>
    </source>
</evidence>
<keyword evidence="2" id="KW-1185">Reference proteome</keyword>
<dbReference type="HOGENOM" id="CLU_1496671_0_0_1"/>
<reference evidence="1 2" key="1">
    <citation type="submission" date="2014-04" db="EMBL/GenBank/DDBJ databases">
        <authorList>
            <consortium name="DOE Joint Genome Institute"/>
            <person name="Kuo A."/>
            <person name="Martino E."/>
            <person name="Perotto S."/>
            <person name="Kohler A."/>
            <person name="Nagy L.G."/>
            <person name="Floudas D."/>
            <person name="Copeland A."/>
            <person name="Barry K.W."/>
            <person name="Cichocki N."/>
            <person name="Veneault-Fourrey C."/>
            <person name="LaButti K."/>
            <person name="Lindquist E.A."/>
            <person name="Lipzen A."/>
            <person name="Lundell T."/>
            <person name="Morin E."/>
            <person name="Murat C."/>
            <person name="Sun H."/>
            <person name="Tunlid A."/>
            <person name="Henrissat B."/>
            <person name="Grigoriev I.V."/>
            <person name="Hibbett D.S."/>
            <person name="Martin F."/>
            <person name="Nordberg H.P."/>
            <person name="Cantor M.N."/>
            <person name="Hua S.X."/>
        </authorList>
    </citation>
    <scope>NUCLEOTIDE SEQUENCE [LARGE SCALE GENOMIC DNA]</scope>
    <source>
        <strain evidence="1 2">Zn</strain>
    </source>
</reference>
<dbReference type="EMBL" id="KN832872">
    <property type="protein sequence ID" value="KIN04818.1"/>
    <property type="molecule type" value="Genomic_DNA"/>
</dbReference>
<dbReference type="AlphaFoldDB" id="A0A0C3DRY3"/>
<proteinExistence type="predicted"/>
<dbReference type="InParanoid" id="A0A0C3DRY3"/>
<dbReference type="Proteomes" id="UP000054321">
    <property type="component" value="Unassembled WGS sequence"/>
</dbReference>
<name>A0A0C3DRY3_OIDMZ</name>
<dbReference type="OrthoDB" id="3461530at2759"/>
<sequence length="180" mass="20212">MSRRYNFLHTCGHVGISPIIRTHAHQREVYNLSMPTGADLDTLQLRLLIPCPFCSDIEGRWSVKPGSGVLAVLKTPELRPFEVEWQILRVCVPEEINSHDWAAVNGKWEISREMAWIPKPCGRVFVSTRAEPGFGARRQETLTEVDCTWTQSLDTPVKSRLPGMLSELSAALSSGQGNER</sequence>
<protein>
    <submittedName>
        <fullName evidence="1">Uncharacterized protein</fullName>
    </submittedName>
</protein>
<organism evidence="1 2">
    <name type="scientific">Oidiodendron maius (strain Zn)</name>
    <dbReference type="NCBI Taxonomy" id="913774"/>
    <lineage>
        <taxon>Eukaryota</taxon>
        <taxon>Fungi</taxon>
        <taxon>Dikarya</taxon>
        <taxon>Ascomycota</taxon>
        <taxon>Pezizomycotina</taxon>
        <taxon>Leotiomycetes</taxon>
        <taxon>Leotiomycetes incertae sedis</taxon>
        <taxon>Myxotrichaceae</taxon>
        <taxon>Oidiodendron</taxon>
    </lineage>
</organism>
<accession>A0A0C3DRY3</accession>
<reference evidence="2" key="2">
    <citation type="submission" date="2015-01" db="EMBL/GenBank/DDBJ databases">
        <title>Evolutionary Origins and Diversification of the Mycorrhizal Mutualists.</title>
        <authorList>
            <consortium name="DOE Joint Genome Institute"/>
            <consortium name="Mycorrhizal Genomics Consortium"/>
            <person name="Kohler A."/>
            <person name="Kuo A."/>
            <person name="Nagy L.G."/>
            <person name="Floudas D."/>
            <person name="Copeland A."/>
            <person name="Barry K.W."/>
            <person name="Cichocki N."/>
            <person name="Veneault-Fourrey C."/>
            <person name="LaButti K."/>
            <person name="Lindquist E.A."/>
            <person name="Lipzen A."/>
            <person name="Lundell T."/>
            <person name="Morin E."/>
            <person name="Murat C."/>
            <person name="Riley R."/>
            <person name="Ohm R."/>
            <person name="Sun H."/>
            <person name="Tunlid A."/>
            <person name="Henrissat B."/>
            <person name="Grigoriev I.V."/>
            <person name="Hibbett D.S."/>
            <person name="Martin F."/>
        </authorList>
    </citation>
    <scope>NUCLEOTIDE SEQUENCE [LARGE SCALE GENOMIC DNA]</scope>
    <source>
        <strain evidence="2">Zn</strain>
    </source>
</reference>
<gene>
    <name evidence="1" type="ORF">OIDMADRAFT_142638</name>
</gene>